<organism evidence="1 2">
    <name type="scientific">Fimbriiglobus ruber</name>
    <dbReference type="NCBI Taxonomy" id="1908690"/>
    <lineage>
        <taxon>Bacteria</taxon>
        <taxon>Pseudomonadati</taxon>
        <taxon>Planctomycetota</taxon>
        <taxon>Planctomycetia</taxon>
        <taxon>Gemmatales</taxon>
        <taxon>Gemmataceae</taxon>
        <taxon>Fimbriiglobus</taxon>
    </lineage>
</organism>
<gene>
    <name evidence="1" type="ORF">FRUB_04728</name>
</gene>
<proteinExistence type="predicted"/>
<accession>A0A225DTD4</accession>
<evidence type="ECO:0008006" key="3">
    <source>
        <dbReference type="Google" id="ProtNLM"/>
    </source>
</evidence>
<name>A0A225DTD4_9BACT</name>
<dbReference type="AlphaFoldDB" id="A0A225DTD4"/>
<evidence type="ECO:0000313" key="2">
    <source>
        <dbReference type="Proteomes" id="UP000214646"/>
    </source>
</evidence>
<dbReference type="Proteomes" id="UP000214646">
    <property type="component" value="Unassembled WGS sequence"/>
</dbReference>
<reference evidence="2" key="1">
    <citation type="submission" date="2017-06" db="EMBL/GenBank/DDBJ databases">
        <title>Genome analysis of Fimbriiglobus ruber SP5, the first member of the order Planctomycetales with confirmed chitinolytic capability.</title>
        <authorList>
            <person name="Ravin N.V."/>
            <person name="Rakitin A.L."/>
            <person name="Ivanova A.A."/>
            <person name="Beletsky A.V."/>
            <person name="Kulichevskaya I.S."/>
            <person name="Mardanov A.V."/>
            <person name="Dedysh S.N."/>
        </authorList>
    </citation>
    <scope>NUCLEOTIDE SEQUENCE [LARGE SCALE GENOMIC DNA]</scope>
    <source>
        <strain evidence="2">SP5</strain>
    </source>
</reference>
<comment type="caution">
    <text evidence="1">The sequence shown here is derived from an EMBL/GenBank/DDBJ whole genome shotgun (WGS) entry which is preliminary data.</text>
</comment>
<sequence>MGLTERRLTPAVERLATLTGAVADSFENGAELLAETSGIRLRESTVERTTAAAGKRIAAVLSGDRGLGKSKPWAWHCDAWGRTVGYIALDATGIRPQGRGGVKADGRMAYVGMIFNPLPDRERVFEKLPKPGTSMTARYVSGLYPLSAIQPRLAPLGDASRGWIADVQIALSDGGAGREDLLRDHFGRVEVVILDFFHAAEHLGKLAKAWHPQDEPAAREQTAAWSRLLRDEGGDAMIAVLEEGDIPSSASARSIREEVRTYFRNQCHRMDDPTYEANGWFIGSGAVESACKTVVGSRLKGSGMRWSESGGDAVCHVRALYRSEPSQWQAFWQRDLAA</sequence>
<evidence type="ECO:0000313" key="1">
    <source>
        <dbReference type="EMBL" id="OWK40836.1"/>
    </source>
</evidence>
<keyword evidence="2" id="KW-1185">Reference proteome</keyword>
<protein>
    <recommendedName>
        <fullName evidence="3">Mobile element protein</fullName>
    </recommendedName>
</protein>
<dbReference type="EMBL" id="NIDE01000007">
    <property type="protein sequence ID" value="OWK40836.1"/>
    <property type="molecule type" value="Genomic_DNA"/>
</dbReference>